<name>C5PE07_COCP7</name>
<comment type="caution">
    <text evidence="2">The sequence shown here is derived from an EMBL/GenBank/DDBJ whole genome shotgun (WGS) entry which is preliminary data.</text>
</comment>
<dbReference type="Proteomes" id="UP000009084">
    <property type="component" value="Unassembled WGS sequence"/>
</dbReference>
<proteinExistence type="predicted"/>
<dbReference type="InterPro" id="IPR056681">
    <property type="entry name" value="DUF7779"/>
</dbReference>
<dbReference type="OrthoDB" id="4196780at2759"/>
<dbReference type="EMBL" id="ACFW01000043">
    <property type="protein sequence ID" value="EER25318.1"/>
    <property type="molecule type" value="Genomic_DNA"/>
</dbReference>
<feature type="domain" description="DUF7779" evidence="1">
    <location>
        <begin position="319"/>
        <end position="406"/>
    </location>
</feature>
<protein>
    <recommendedName>
        <fullName evidence="1">DUF7779 domain-containing protein</fullName>
    </recommendedName>
</protein>
<dbReference type="SUPFAM" id="SSF52540">
    <property type="entry name" value="P-loop containing nucleoside triphosphate hydrolases"/>
    <property type="match status" value="1"/>
</dbReference>
<dbReference type="AlphaFoldDB" id="C5PE07"/>
<dbReference type="InterPro" id="IPR027417">
    <property type="entry name" value="P-loop_NTPase"/>
</dbReference>
<dbReference type="Gene3D" id="3.40.50.300">
    <property type="entry name" value="P-loop containing nucleotide triphosphate hydrolases"/>
    <property type="match status" value="1"/>
</dbReference>
<gene>
    <name evidence="2" type="ORF">CPC735_019220</name>
</gene>
<evidence type="ECO:0000259" key="1">
    <source>
        <dbReference type="Pfam" id="PF25000"/>
    </source>
</evidence>
<sequence length="480" mass="53370">MCRSIESRAVSLITSVNLLNLPELPDMFEELDQALLRFGRCQRGLSVTSALEDALLNGYTAIIIFCAHLFAFFRNNPIINETCRAWNKFQKRGSSGHSENSTFSRLLDEEASVVRRSGETKKVDKAEPTRNQHISQPIAKSLPCYVIPFGLNVRFLGRSDETDALQGALHPQDDGEHLEVMVFYGIGGVGKTQLTLHYANPSMKLYHGVIWIPSETQATMAQGLSKFAVKLGLLQAEGRNDNYHSRPSNETDAAAAKGLLRFLGGLSLATVQISEVMNDRGYSYEEILQVHQRSATKAFTGTGAPVQYGRTLDTAWECSFGKLSAESKTLLKILTFDLDLISESILNRRLGIADTAMEILFDDFDFGVGVIDLTRAASLVSRLSTHRAISIHRLVLFIVFSRLITDKTSTFLNYAIRMLSSSFPNTWNERVRKLGHGRASCDKYSKILSHVGWLMALTRANLLIVTSPELLAELVFRAGR</sequence>
<dbReference type="Pfam" id="PF25000">
    <property type="entry name" value="DUF7779"/>
    <property type="match status" value="1"/>
</dbReference>
<evidence type="ECO:0000313" key="2">
    <source>
        <dbReference type="EMBL" id="EER25318.1"/>
    </source>
</evidence>
<reference evidence="2 3" key="1">
    <citation type="journal article" date="2009" name="Genome Res.">
        <title>Comparative genomic analyses of the human fungal pathogens Coccidioides and their relatives.</title>
        <authorList>
            <person name="Sharpton T.J."/>
            <person name="Stajich J.E."/>
            <person name="Rounsley S.D."/>
            <person name="Gardner M.J."/>
            <person name="Wortman J.R."/>
            <person name="Jordar V.S."/>
            <person name="Maiti R."/>
            <person name="Kodira C.D."/>
            <person name="Neafsey D.E."/>
            <person name="Zeng Q."/>
            <person name="Hung C.-Y."/>
            <person name="McMahan C."/>
            <person name="Muszewska A."/>
            <person name="Grynberg M."/>
            <person name="Mandel M.A."/>
            <person name="Kellner E.M."/>
            <person name="Barker B.M."/>
            <person name="Galgiani J.N."/>
            <person name="Orbach M.J."/>
            <person name="Kirkland T.N."/>
            <person name="Cole G.T."/>
            <person name="Henn M.R."/>
            <person name="Birren B.W."/>
            <person name="Taylor J.W."/>
        </authorList>
    </citation>
    <scope>NUCLEOTIDE SEQUENCE [LARGE SCALE GENOMIC DNA]</scope>
    <source>
        <strain evidence="3">C735</strain>
    </source>
</reference>
<dbReference type="VEuPathDB" id="FungiDB:CPC735_019220"/>
<dbReference type="HOGENOM" id="CLU_568583_0_0_1"/>
<accession>C5PE07</accession>
<evidence type="ECO:0000313" key="3">
    <source>
        <dbReference type="Proteomes" id="UP000009084"/>
    </source>
</evidence>
<organism evidence="2 3">
    <name type="scientific">Coccidioides posadasii (strain C735)</name>
    <name type="common">Valley fever fungus</name>
    <dbReference type="NCBI Taxonomy" id="222929"/>
    <lineage>
        <taxon>Eukaryota</taxon>
        <taxon>Fungi</taxon>
        <taxon>Dikarya</taxon>
        <taxon>Ascomycota</taxon>
        <taxon>Pezizomycotina</taxon>
        <taxon>Eurotiomycetes</taxon>
        <taxon>Eurotiomycetidae</taxon>
        <taxon>Onygenales</taxon>
        <taxon>Onygenaceae</taxon>
        <taxon>Coccidioides</taxon>
    </lineage>
</organism>